<dbReference type="EMBL" id="JBEAAL010000011">
    <property type="protein sequence ID" value="MEQ1406547.1"/>
    <property type="molecule type" value="Genomic_DNA"/>
</dbReference>
<feature type="compositionally biased region" description="Basic and acidic residues" evidence="1">
    <location>
        <begin position="34"/>
        <end position="67"/>
    </location>
</feature>
<dbReference type="RefSeq" id="WP_348863377.1">
    <property type="nucleotide sequence ID" value="NZ_JBEAAL010000011.1"/>
</dbReference>
<evidence type="ECO:0000313" key="3">
    <source>
        <dbReference type="Proteomes" id="UP001496627"/>
    </source>
</evidence>
<protein>
    <submittedName>
        <fullName evidence="2">DUF4169 family protein</fullName>
    </submittedName>
</protein>
<dbReference type="InterPro" id="IPR025227">
    <property type="entry name" value="DUF4169"/>
</dbReference>
<organism evidence="2 3">
    <name type="scientific">Neorhizobium phenanthreniclasticum</name>
    <dbReference type="NCBI Taxonomy" id="3157917"/>
    <lineage>
        <taxon>Bacteria</taxon>
        <taxon>Pseudomonadati</taxon>
        <taxon>Pseudomonadota</taxon>
        <taxon>Alphaproteobacteria</taxon>
        <taxon>Hyphomicrobiales</taxon>
        <taxon>Rhizobiaceae</taxon>
        <taxon>Rhizobium/Agrobacterium group</taxon>
        <taxon>Neorhizobium</taxon>
    </lineage>
</organism>
<sequence length="67" mass="7751">MSAEIVNLRQFRKGKARLEKEKEAEQNRITFGRTKAEKSLTRARNEKAGKALDQGRLEKPHEGRQDD</sequence>
<accession>A0ABV0M3W9</accession>
<name>A0ABV0M3W9_9HYPH</name>
<feature type="region of interest" description="Disordered" evidence="1">
    <location>
        <begin position="17"/>
        <end position="67"/>
    </location>
</feature>
<dbReference type="Pfam" id="PF13770">
    <property type="entry name" value="DUF4169"/>
    <property type="match status" value="1"/>
</dbReference>
<gene>
    <name evidence="2" type="ORF">ABK249_16570</name>
</gene>
<keyword evidence="3" id="KW-1185">Reference proteome</keyword>
<reference evidence="2 3" key="1">
    <citation type="submission" date="2024-05" db="EMBL/GenBank/DDBJ databases">
        <title>Neorhizobium sp. Rsf11, a plant growth promoting and heavy metal resistant PAH-degrader.</title>
        <authorList>
            <person name="Golubev S.N."/>
            <person name="Muratova A.Y."/>
            <person name="Markelova M.I."/>
        </authorList>
    </citation>
    <scope>NUCLEOTIDE SEQUENCE [LARGE SCALE GENOMIC DNA]</scope>
    <source>
        <strain evidence="2 3">Rsf11</strain>
    </source>
</reference>
<feature type="compositionally biased region" description="Basic and acidic residues" evidence="1">
    <location>
        <begin position="17"/>
        <end position="26"/>
    </location>
</feature>
<proteinExistence type="predicted"/>
<comment type="caution">
    <text evidence="2">The sequence shown here is derived from an EMBL/GenBank/DDBJ whole genome shotgun (WGS) entry which is preliminary data.</text>
</comment>
<dbReference type="Proteomes" id="UP001496627">
    <property type="component" value="Unassembled WGS sequence"/>
</dbReference>
<evidence type="ECO:0000256" key="1">
    <source>
        <dbReference type="SAM" id="MobiDB-lite"/>
    </source>
</evidence>
<evidence type="ECO:0000313" key="2">
    <source>
        <dbReference type="EMBL" id="MEQ1406547.1"/>
    </source>
</evidence>